<dbReference type="AlphaFoldDB" id="A0A5N8WXS4"/>
<dbReference type="EMBL" id="VMNX01000112">
    <property type="protein sequence ID" value="MPY51872.1"/>
    <property type="molecule type" value="Genomic_DNA"/>
</dbReference>
<dbReference type="RefSeq" id="WP_152866150.1">
    <property type="nucleotide sequence ID" value="NZ_VMNX01000112.1"/>
</dbReference>
<dbReference type="Gene3D" id="3.40.50.300">
    <property type="entry name" value="P-loop containing nucleotide triphosphate hydrolases"/>
    <property type="match status" value="1"/>
</dbReference>
<feature type="transmembrane region" description="Helical" evidence="1">
    <location>
        <begin position="776"/>
        <end position="796"/>
    </location>
</feature>
<feature type="transmembrane region" description="Helical" evidence="1">
    <location>
        <begin position="750"/>
        <end position="770"/>
    </location>
</feature>
<dbReference type="InterPro" id="IPR007111">
    <property type="entry name" value="NACHT_NTPase"/>
</dbReference>
<accession>A0A5N8WXS4</accession>
<reference evidence="3 4" key="1">
    <citation type="submission" date="2019-09" db="EMBL/GenBank/DDBJ databases">
        <authorList>
            <person name="Duangmal K."/>
            <person name="Teo W.F.A."/>
            <person name="Lipun K."/>
        </authorList>
    </citation>
    <scope>NUCLEOTIDE SEQUENCE [LARGE SCALE GENOMIC DNA]</scope>
    <source>
        <strain evidence="3 4">K1PN6</strain>
    </source>
</reference>
<keyword evidence="4" id="KW-1185">Reference proteome</keyword>
<keyword evidence="1" id="KW-0472">Membrane</keyword>
<sequence length="897" mass="99163">MDNQRGLNVWQSPSEVHNIVRDSTVEYLIQVGHVHGTLVVNLPPSRDPTDTAAEELARAVRARWSAEAAAWELGDTDAPLAVRWLARWTPSADTRAAVRSDRLGDVVDTLCRLDPRRLVVLGGPGSGKSTLLTMTVVRLAERHLGDVTRGVRGDRTTPVPVLLSLESWDAETVAFRDWLVERVQGDHPGLPRMEGEHPARRLVRDGRVLAVLDGLDELPGHRRAAVVRQLNSAPRESGFVLASRTDEYRALGLRVAGASDIEALPVTPRDAARHLLLTSPDALHERWGQVAEDLADHPEGPLAGALTTPLMIWLARRAYSGPYADPANLTDRSRLRTRDAVENHLMDAVIPAAFAPLAHDTERLHAPGRWNAARARSWLTFLASELDRRRTTEFSWWRLNRARAARLLAVPTLFAICVALAESVLTLTRWAQDTYGNSVLPARIFEHLYLTGGFIQGMGLMMATLFWFGDRFWQPRRRANPFKAGAALRAASRAVSARRGLAAAAVLVVPTVLLLLLRGSAYHADAFIAETLLDFVLPALVMAVIAAPSDDVDATTPDGLLADERRTALITLCVVAPLIGLGTGVNRLLSGGGPMTAWTAAVECFTGAVMVLVVLSPWFVWVVSKAWLAVLGRVPWSLMEFLRDAYRQGLLQRHGGVYRFRHLRLQEHLAGRGRPVEPTSAAPVAPRQQPLVVTGPQPRQLPPASGPLPSFSDMLNSPPPMHELRGYTVSSTEQAYVMTGRDRRLPLGHWVWCGMFMIVALLRLAASGNWDTPMSWISVLFWPVFALLINIVAFLLPRTALELRVDTQGITSRMGRHRAAYAWHDVLAVRVRQVHVRGRNQRVHGPHVRLRPGAPEPKRVFHGRDGWYLVLPMHVRPVLPPDVADAFVRFSGGRWQG</sequence>
<evidence type="ECO:0000313" key="3">
    <source>
        <dbReference type="EMBL" id="MPY51872.1"/>
    </source>
</evidence>
<evidence type="ECO:0000259" key="2">
    <source>
        <dbReference type="PROSITE" id="PS50837"/>
    </source>
</evidence>
<keyword evidence="1" id="KW-0812">Transmembrane</keyword>
<evidence type="ECO:0000256" key="1">
    <source>
        <dbReference type="SAM" id="Phobius"/>
    </source>
</evidence>
<feature type="transmembrane region" description="Helical" evidence="1">
    <location>
        <begin position="448"/>
        <end position="468"/>
    </location>
</feature>
<organism evidence="3 4">
    <name type="scientific">Streptomyces acidicola</name>
    <dbReference type="NCBI Taxonomy" id="2596892"/>
    <lineage>
        <taxon>Bacteria</taxon>
        <taxon>Bacillati</taxon>
        <taxon>Actinomycetota</taxon>
        <taxon>Actinomycetes</taxon>
        <taxon>Kitasatosporales</taxon>
        <taxon>Streptomycetaceae</taxon>
        <taxon>Streptomyces</taxon>
    </lineage>
</organism>
<evidence type="ECO:0000313" key="4">
    <source>
        <dbReference type="Proteomes" id="UP000373149"/>
    </source>
</evidence>
<keyword evidence="1" id="KW-1133">Transmembrane helix</keyword>
<dbReference type="PROSITE" id="PS50837">
    <property type="entry name" value="NACHT"/>
    <property type="match status" value="1"/>
</dbReference>
<comment type="caution">
    <text evidence="3">The sequence shown here is derived from an EMBL/GenBank/DDBJ whole genome shotgun (WGS) entry which is preliminary data.</text>
</comment>
<feature type="transmembrane region" description="Helical" evidence="1">
    <location>
        <begin position="527"/>
        <end position="547"/>
    </location>
</feature>
<dbReference type="InterPro" id="IPR027417">
    <property type="entry name" value="P-loop_NTPase"/>
</dbReference>
<name>A0A5N8WXS4_9ACTN</name>
<dbReference type="SUPFAM" id="SSF52540">
    <property type="entry name" value="P-loop containing nucleoside triphosphate hydrolases"/>
    <property type="match status" value="1"/>
</dbReference>
<feature type="transmembrane region" description="Helical" evidence="1">
    <location>
        <begin position="568"/>
        <end position="585"/>
    </location>
</feature>
<gene>
    <name evidence="3" type="ORF">FPZ41_26200</name>
</gene>
<feature type="transmembrane region" description="Helical" evidence="1">
    <location>
        <begin position="597"/>
        <end position="623"/>
    </location>
</feature>
<feature type="domain" description="NACHT" evidence="2">
    <location>
        <begin position="116"/>
        <end position="218"/>
    </location>
</feature>
<protein>
    <submittedName>
        <fullName evidence="3">NACHT domain-containing protein</fullName>
    </submittedName>
</protein>
<feature type="transmembrane region" description="Helical" evidence="1">
    <location>
        <begin position="501"/>
        <end position="521"/>
    </location>
</feature>
<feature type="transmembrane region" description="Helical" evidence="1">
    <location>
        <begin position="407"/>
        <end position="428"/>
    </location>
</feature>
<dbReference type="Proteomes" id="UP000373149">
    <property type="component" value="Unassembled WGS sequence"/>
</dbReference>
<proteinExistence type="predicted"/>